<dbReference type="InterPro" id="IPR009057">
    <property type="entry name" value="Homeodomain-like_sf"/>
</dbReference>
<comment type="caution">
    <text evidence="6">The sequence shown here is derived from an EMBL/GenBank/DDBJ whole genome shotgun (WGS) entry which is preliminary data.</text>
</comment>
<dbReference type="InterPro" id="IPR004111">
    <property type="entry name" value="Repressor_TetR_C"/>
</dbReference>
<dbReference type="SUPFAM" id="SSF48498">
    <property type="entry name" value="Tetracyclin repressor-like, C-terminal domain"/>
    <property type="match status" value="1"/>
</dbReference>
<dbReference type="Gene3D" id="1.10.10.60">
    <property type="entry name" value="Homeodomain-like"/>
    <property type="match status" value="1"/>
</dbReference>
<organism evidence="6 7">
    <name type="scientific">Saccharopolyspora griseoalba</name>
    <dbReference type="NCBI Taxonomy" id="1431848"/>
    <lineage>
        <taxon>Bacteria</taxon>
        <taxon>Bacillati</taxon>
        <taxon>Actinomycetota</taxon>
        <taxon>Actinomycetes</taxon>
        <taxon>Pseudonocardiales</taxon>
        <taxon>Pseudonocardiaceae</taxon>
        <taxon>Saccharopolyspora</taxon>
    </lineage>
</organism>
<dbReference type="InterPro" id="IPR001647">
    <property type="entry name" value="HTH_TetR"/>
</dbReference>
<dbReference type="PANTHER" id="PTHR30055">
    <property type="entry name" value="HTH-TYPE TRANSCRIPTIONAL REGULATOR RUTR"/>
    <property type="match status" value="1"/>
</dbReference>
<dbReference type="PROSITE" id="PS50977">
    <property type="entry name" value="HTH_TETR_2"/>
    <property type="match status" value="1"/>
</dbReference>
<feature type="DNA-binding region" description="H-T-H motif" evidence="4">
    <location>
        <begin position="17"/>
        <end position="36"/>
    </location>
</feature>
<accession>A0ABW2LE66</accession>
<evidence type="ECO:0000256" key="4">
    <source>
        <dbReference type="PROSITE-ProRule" id="PRU00335"/>
    </source>
</evidence>
<dbReference type="Gene3D" id="1.10.357.10">
    <property type="entry name" value="Tetracycline Repressor, domain 2"/>
    <property type="match status" value="1"/>
</dbReference>
<keyword evidence="3" id="KW-0804">Transcription</keyword>
<dbReference type="PANTHER" id="PTHR30055:SF151">
    <property type="entry name" value="TRANSCRIPTIONAL REGULATORY PROTEIN"/>
    <property type="match status" value="1"/>
</dbReference>
<dbReference type="RefSeq" id="WP_380664939.1">
    <property type="nucleotide sequence ID" value="NZ_JBHTCJ010000002.1"/>
</dbReference>
<feature type="domain" description="HTH tetR-type" evidence="5">
    <location>
        <begin position="1"/>
        <end position="54"/>
    </location>
</feature>
<keyword evidence="2 4" id="KW-0238">DNA-binding</keyword>
<name>A0ABW2LE66_9PSEU</name>
<evidence type="ECO:0000313" key="6">
    <source>
        <dbReference type="EMBL" id="MFC7340767.1"/>
    </source>
</evidence>
<keyword evidence="1" id="KW-0805">Transcription regulation</keyword>
<evidence type="ECO:0000256" key="2">
    <source>
        <dbReference type="ARBA" id="ARBA00023125"/>
    </source>
</evidence>
<keyword evidence="7" id="KW-1185">Reference proteome</keyword>
<dbReference type="EMBL" id="JBHTCJ010000002">
    <property type="protein sequence ID" value="MFC7340767.1"/>
    <property type="molecule type" value="Genomic_DNA"/>
</dbReference>
<gene>
    <name evidence="6" type="ORF">ACFQRI_05025</name>
</gene>
<reference evidence="7" key="1">
    <citation type="journal article" date="2019" name="Int. J. Syst. Evol. Microbiol.">
        <title>The Global Catalogue of Microorganisms (GCM) 10K type strain sequencing project: providing services to taxonomists for standard genome sequencing and annotation.</title>
        <authorList>
            <consortium name="The Broad Institute Genomics Platform"/>
            <consortium name="The Broad Institute Genome Sequencing Center for Infectious Disease"/>
            <person name="Wu L."/>
            <person name="Ma J."/>
        </authorList>
    </citation>
    <scope>NUCLEOTIDE SEQUENCE [LARGE SCALE GENOMIC DNA]</scope>
    <source>
        <strain evidence="7">WLHS5</strain>
    </source>
</reference>
<protein>
    <submittedName>
        <fullName evidence="6">TetR/AcrR family transcriptional regulator</fullName>
    </submittedName>
</protein>
<evidence type="ECO:0000256" key="1">
    <source>
        <dbReference type="ARBA" id="ARBA00023015"/>
    </source>
</evidence>
<dbReference type="Pfam" id="PF02909">
    <property type="entry name" value="TetR_C_1"/>
    <property type="match status" value="1"/>
</dbReference>
<dbReference type="SUPFAM" id="SSF46689">
    <property type="entry name" value="Homeodomain-like"/>
    <property type="match status" value="1"/>
</dbReference>
<sequence>MRTAIALADREGIGAVSMRRVAAELGSGAMTLYRYVPDKEELVRLMADAAFGARALPEPGPPGWRAQLELVAHLQWRTYRRHPWLAPVMLTSLAAPPVVSSGLAHVDWSLRALDGLALDERAKLHLVVSLNGYVGGLAITRSLEAEQEHRCGITGEQRQSLDRGLFQSLIGSGRFPALAENFAHDVGFDLDELFDFGLQRHLDGLEAFLGGVSPPTTGA</sequence>
<evidence type="ECO:0000256" key="3">
    <source>
        <dbReference type="ARBA" id="ARBA00023163"/>
    </source>
</evidence>
<dbReference type="Proteomes" id="UP001596504">
    <property type="component" value="Unassembled WGS sequence"/>
</dbReference>
<proteinExistence type="predicted"/>
<evidence type="ECO:0000313" key="7">
    <source>
        <dbReference type="Proteomes" id="UP001596504"/>
    </source>
</evidence>
<dbReference type="InterPro" id="IPR050109">
    <property type="entry name" value="HTH-type_TetR-like_transc_reg"/>
</dbReference>
<evidence type="ECO:0000259" key="5">
    <source>
        <dbReference type="PROSITE" id="PS50977"/>
    </source>
</evidence>
<dbReference type="Pfam" id="PF00440">
    <property type="entry name" value="TetR_N"/>
    <property type="match status" value="1"/>
</dbReference>
<dbReference type="InterPro" id="IPR036271">
    <property type="entry name" value="Tet_transcr_reg_TetR-rel_C_sf"/>
</dbReference>